<evidence type="ECO:0000259" key="1">
    <source>
        <dbReference type="Pfam" id="PF00326"/>
    </source>
</evidence>
<gene>
    <name evidence="2" type="ORF">RxyAA322_29670</name>
</gene>
<dbReference type="SUPFAM" id="SSF82171">
    <property type="entry name" value="DPP6 N-terminal domain-like"/>
    <property type="match status" value="1"/>
</dbReference>
<dbReference type="Gene3D" id="2.120.10.30">
    <property type="entry name" value="TolB, C-terminal domain"/>
    <property type="match status" value="1"/>
</dbReference>
<dbReference type="EMBL" id="AP019791">
    <property type="protein sequence ID" value="BBL81113.1"/>
    <property type="molecule type" value="Genomic_DNA"/>
</dbReference>
<name>A0A510HQ26_9ACTN</name>
<protein>
    <submittedName>
        <fullName evidence="2">Peptidase</fullName>
    </submittedName>
</protein>
<sequence length="641" mass="70121">MRTAPYGSWKSPLPATAGAGIEELSLSEGVLYWTESRPEEGGRSVLLSRAPDGRVRELSPPPFDVRSRTHGYGGGAFAALGETVVFSNLEDGRLYRLDGGVPRPITPPAGARYADLRLDAERERVICVREDHSGDGPRDEIVAVPLDGRHPPEVLFSGPDFLASPRLSPDGSRLAWLSWDLPNMPWDGTWLWTAELDAAGRPAGARRVAGGPSESVLQPEWSPRGLLYFVSDRAGWWNLYRLSPYGRAEPVCPMKAEFGVPQWAFGLSTYAFAGENAILCAYTRRGVWRLAVVNVADRRISPLESPFTHVSQVRAENGEGAFVGATFDGPPRVVRLELPGSGPEEVYRPAGPEVEPGYLSVPEVVEVPSGDGARVHAFLYRPANAAFTGPPGERPPLLVQAHGGPTGAARPHFSPEVQYWTSRGFAVLDVNYAGSTGFGRAYRERLRGRWGVAEVEDCAAAARHAAAAGEADEERLIIRGWSAGGYTALAALASRGEFAAGASYFGPSDLEAFVRKTHRFESRYLEGLVGPYPERADLYRERSPLHRAGEIRSPLILFQGLEDEVVPPEQSRLLYERLRDGGVPVALLEFEGEGHGFRRERSLRRALEAELHFYSRVLRIPLPDPVEPVEITNLPREGDAP</sequence>
<evidence type="ECO:0000313" key="2">
    <source>
        <dbReference type="EMBL" id="BBL81113.1"/>
    </source>
</evidence>
<dbReference type="PANTHER" id="PTHR43056">
    <property type="entry name" value="PEPTIDASE S9 PROLYL OLIGOPEPTIDASE"/>
    <property type="match status" value="1"/>
</dbReference>
<dbReference type="InterPro" id="IPR050585">
    <property type="entry name" value="Xaa-Pro_dipeptidyl-ppase/CocE"/>
</dbReference>
<dbReference type="Pfam" id="PF00326">
    <property type="entry name" value="Peptidase_S9"/>
    <property type="match status" value="1"/>
</dbReference>
<dbReference type="InterPro" id="IPR011042">
    <property type="entry name" value="6-blade_b-propeller_TolB-like"/>
</dbReference>
<keyword evidence="3" id="KW-1185">Reference proteome</keyword>
<accession>A0A510HQ26</accession>
<dbReference type="InterPro" id="IPR029058">
    <property type="entry name" value="AB_hydrolase_fold"/>
</dbReference>
<proteinExistence type="predicted"/>
<dbReference type="Gene3D" id="3.40.50.1820">
    <property type="entry name" value="alpha/beta hydrolase"/>
    <property type="match status" value="1"/>
</dbReference>
<dbReference type="Proteomes" id="UP000318065">
    <property type="component" value="Chromosome"/>
</dbReference>
<dbReference type="InterPro" id="IPR001375">
    <property type="entry name" value="Peptidase_S9_cat"/>
</dbReference>
<feature type="domain" description="Peptidase S9 prolyl oligopeptidase catalytic" evidence="1">
    <location>
        <begin position="411"/>
        <end position="618"/>
    </location>
</feature>
<dbReference type="InterPro" id="IPR011659">
    <property type="entry name" value="WD40"/>
</dbReference>
<dbReference type="GO" id="GO:0008236">
    <property type="term" value="F:serine-type peptidase activity"/>
    <property type="evidence" value="ECO:0007669"/>
    <property type="project" value="InterPro"/>
</dbReference>
<organism evidence="2 3">
    <name type="scientific">Rubrobacter xylanophilus</name>
    <dbReference type="NCBI Taxonomy" id="49319"/>
    <lineage>
        <taxon>Bacteria</taxon>
        <taxon>Bacillati</taxon>
        <taxon>Actinomycetota</taxon>
        <taxon>Rubrobacteria</taxon>
        <taxon>Rubrobacterales</taxon>
        <taxon>Rubrobacteraceae</taxon>
        <taxon>Rubrobacter</taxon>
    </lineage>
</organism>
<dbReference type="AlphaFoldDB" id="A0A510HQ26"/>
<dbReference type="SUPFAM" id="SSF53474">
    <property type="entry name" value="alpha/beta-Hydrolases"/>
    <property type="match status" value="1"/>
</dbReference>
<dbReference type="PANTHER" id="PTHR43056:SF5">
    <property type="entry name" value="PEPTIDASE S9 PROLYL OLIGOPEPTIDASE CATALYTIC DOMAIN-CONTAINING PROTEIN"/>
    <property type="match status" value="1"/>
</dbReference>
<dbReference type="Pfam" id="PF07676">
    <property type="entry name" value="PD40"/>
    <property type="match status" value="1"/>
</dbReference>
<dbReference type="GO" id="GO:0006508">
    <property type="term" value="P:proteolysis"/>
    <property type="evidence" value="ECO:0007669"/>
    <property type="project" value="InterPro"/>
</dbReference>
<reference evidence="2" key="1">
    <citation type="journal article" date="2019" name="Microbiol. Resour. Announc.">
        <title>Complete Genome Sequence of Rubrobacter xylanophilus Strain AA3-22, Isolated from Arima Onsen in Japan.</title>
        <authorList>
            <person name="Tomariguchi N."/>
            <person name="Miyazaki K."/>
        </authorList>
    </citation>
    <scope>NUCLEOTIDE SEQUENCE [LARGE SCALE GENOMIC DNA]</scope>
    <source>
        <strain evidence="2">AA3-22</strain>
    </source>
</reference>
<evidence type="ECO:0000313" key="3">
    <source>
        <dbReference type="Proteomes" id="UP000318065"/>
    </source>
</evidence>